<dbReference type="AlphaFoldDB" id="A0A9P5C2N8"/>
<keyword evidence="3" id="KW-1185">Reference proteome</keyword>
<comment type="caution">
    <text evidence="2">The sequence shown here is derived from an EMBL/GenBank/DDBJ whole genome shotgun (WGS) entry which is preliminary data.</text>
</comment>
<dbReference type="OrthoDB" id="3786254at2759"/>
<evidence type="ECO:0000313" key="2">
    <source>
        <dbReference type="EMBL" id="KAF3043370.1"/>
    </source>
</evidence>
<evidence type="ECO:0000313" key="3">
    <source>
        <dbReference type="Proteomes" id="UP000758155"/>
    </source>
</evidence>
<name>A0A9P5C2N8_9PLEO</name>
<protein>
    <submittedName>
        <fullName evidence="2">Uncharacterized protein</fullName>
    </submittedName>
</protein>
<reference evidence="2" key="1">
    <citation type="submission" date="2019-04" db="EMBL/GenBank/DDBJ databases">
        <title>Sequencing of skin fungus with MAO and IRED activity.</title>
        <authorList>
            <person name="Marsaioli A.J."/>
            <person name="Bonatto J.M.C."/>
            <person name="Reis Junior O."/>
        </authorList>
    </citation>
    <scope>NUCLEOTIDE SEQUENCE</scope>
    <source>
        <strain evidence="2">28M1</strain>
    </source>
</reference>
<evidence type="ECO:0000256" key="1">
    <source>
        <dbReference type="SAM" id="MobiDB-lite"/>
    </source>
</evidence>
<organism evidence="2 3">
    <name type="scientific">Didymella heteroderae</name>
    <dbReference type="NCBI Taxonomy" id="1769908"/>
    <lineage>
        <taxon>Eukaryota</taxon>
        <taxon>Fungi</taxon>
        <taxon>Dikarya</taxon>
        <taxon>Ascomycota</taxon>
        <taxon>Pezizomycotina</taxon>
        <taxon>Dothideomycetes</taxon>
        <taxon>Pleosporomycetidae</taxon>
        <taxon>Pleosporales</taxon>
        <taxon>Pleosporineae</taxon>
        <taxon>Didymellaceae</taxon>
        <taxon>Didymella</taxon>
    </lineage>
</organism>
<gene>
    <name evidence="2" type="ORF">E8E12_001327</name>
</gene>
<accession>A0A9P5C2N8</accession>
<dbReference type="EMBL" id="SWKV01000012">
    <property type="protein sequence ID" value="KAF3043370.1"/>
    <property type="molecule type" value="Genomic_DNA"/>
</dbReference>
<feature type="region of interest" description="Disordered" evidence="1">
    <location>
        <begin position="74"/>
        <end position="98"/>
    </location>
</feature>
<dbReference type="Proteomes" id="UP000758155">
    <property type="component" value="Unassembled WGS sequence"/>
</dbReference>
<proteinExistence type="predicted"/>
<sequence length="115" mass="12144">MSDRKVDSIAIQIENRKNTGGASNEPANFSANLKTGSLFNFGSGFSQPALLPNASKPIYATHIAHNNQNYQLSIATNGNGSGPKAPVQGNGTPAELNNGEKVDISQWTVQADFRG</sequence>